<dbReference type="GO" id="GO:0005886">
    <property type="term" value="C:plasma membrane"/>
    <property type="evidence" value="ECO:0007669"/>
    <property type="project" value="UniProtKB-SubCell"/>
</dbReference>
<dbReference type="PANTHER" id="PTHR12428">
    <property type="entry name" value="OXA1"/>
    <property type="match status" value="1"/>
</dbReference>
<evidence type="ECO:0000313" key="12">
    <source>
        <dbReference type="EMBL" id="OGZ62249.1"/>
    </source>
</evidence>
<evidence type="ECO:0000256" key="2">
    <source>
        <dbReference type="ARBA" id="ARBA00022448"/>
    </source>
</evidence>
<evidence type="ECO:0000256" key="3">
    <source>
        <dbReference type="ARBA" id="ARBA00022475"/>
    </source>
</evidence>
<dbReference type="PANTHER" id="PTHR12428:SF65">
    <property type="entry name" value="CYTOCHROME C OXIDASE ASSEMBLY PROTEIN COX18, MITOCHONDRIAL"/>
    <property type="match status" value="1"/>
</dbReference>
<dbReference type="STRING" id="1802165.A3F94_02890"/>
<dbReference type="InterPro" id="IPR001708">
    <property type="entry name" value="YidC/ALB3/OXA1/COX18"/>
</dbReference>
<keyword evidence="4 9" id="KW-0812">Transmembrane</keyword>
<feature type="transmembrane region" description="Helical" evidence="10">
    <location>
        <begin position="9"/>
        <end position="25"/>
    </location>
</feature>
<keyword evidence="6 10" id="KW-1133">Transmembrane helix</keyword>
<proteinExistence type="inferred from homology"/>
<evidence type="ECO:0000256" key="10">
    <source>
        <dbReference type="SAM" id="Phobius"/>
    </source>
</evidence>
<dbReference type="EMBL" id="MHOK01000005">
    <property type="protein sequence ID" value="OGZ62249.1"/>
    <property type="molecule type" value="Genomic_DNA"/>
</dbReference>
<evidence type="ECO:0000256" key="8">
    <source>
        <dbReference type="ARBA" id="ARBA00023186"/>
    </source>
</evidence>
<evidence type="ECO:0000259" key="11">
    <source>
        <dbReference type="Pfam" id="PF02096"/>
    </source>
</evidence>
<evidence type="ECO:0000256" key="4">
    <source>
        <dbReference type="ARBA" id="ARBA00022692"/>
    </source>
</evidence>
<comment type="similarity">
    <text evidence="9">Belongs to the OXA1/ALB3/YidC family.</text>
</comment>
<comment type="subcellular location">
    <subcellularLocation>
        <location evidence="1">Cell membrane</location>
        <topology evidence="1">Multi-pass membrane protein</topology>
    </subcellularLocation>
    <subcellularLocation>
        <location evidence="9">Membrane</location>
        <topology evidence="9">Multi-pass membrane protein</topology>
    </subcellularLocation>
</comment>
<dbReference type="InterPro" id="IPR047196">
    <property type="entry name" value="YidC_ALB_C"/>
</dbReference>
<protein>
    <recommendedName>
        <fullName evidence="11">Membrane insertase YidC/Oxa/ALB C-terminal domain-containing protein</fullName>
    </recommendedName>
</protein>
<dbReference type="Pfam" id="PF02096">
    <property type="entry name" value="60KD_IMP"/>
    <property type="match status" value="1"/>
</dbReference>
<evidence type="ECO:0000256" key="1">
    <source>
        <dbReference type="ARBA" id="ARBA00004651"/>
    </source>
</evidence>
<reference evidence="12 13" key="1">
    <citation type="journal article" date="2016" name="Nat. Commun.">
        <title>Thousands of microbial genomes shed light on interconnected biogeochemical processes in an aquifer system.</title>
        <authorList>
            <person name="Anantharaman K."/>
            <person name="Brown C.T."/>
            <person name="Hug L.A."/>
            <person name="Sharon I."/>
            <person name="Castelle C.J."/>
            <person name="Probst A.J."/>
            <person name="Thomas B.C."/>
            <person name="Singh A."/>
            <person name="Wilkins M.J."/>
            <person name="Karaoz U."/>
            <person name="Brodie E.L."/>
            <person name="Williams K.H."/>
            <person name="Hubbard S.S."/>
            <person name="Banfield J.F."/>
        </authorList>
    </citation>
    <scope>NUCLEOTIDE SEQUENCE [LARGE SCALE GENOMIC DNA]</scope>
</reference>
<dbReference type="GO" id="GO:0015031">
    <property type="term" value="P:protein transport"/>
    <property type="evidence" value="ECO:0007669"/>
    <property type="project" value="UniProtKB-KW"/>
</dbReference>
<dbReference type="Proteomes" id="UP000176770">
    <property type="component" value="Unassembled WGS sequence"/>
</dbReference>
<feature type="transmembrane region" description="Helical" evidence="10">
    <location>
        <begin position="31"/>
        <end position="49"/>
    </location>
</feature>
<comment type="caution">
    <text evidence="12">The sequence shown here is derived from an EMBL/GenBank/DDBJ whole genome shotgun (WGS) entry which is preliminary data.</text>
</comment>
<keyword evidence="3" id="KW-1003">Cell membrane</keyword>
<dbReference type="GO" id="GO:0032977">
    <property type="term" value="F:membrane insertase activity"/>
    <property type="evidence" value="ECO:0007669"/>
    <property type="project" value="InterPro"/>
</dbReference>
<keyword evidence="5" id="KW-0653">Protein transport</keyword>
<dbReference type="GO" id="GO:0051205">
    <property type="term" value="P:protein insertion into membrane"/>
    <property type="evidence" value="ECO:0007669"/>
    <property type="project" value="TreeGrafter"/>
</dbReference>
<feature type="domain" description="Membrane insertase YidC/Oxa/ALB C-terminal" evidence="11">
    <location>
        <begin position="31"/>
        <end position="232"/>
    </location>
</feature>
<evidence type="ECO:0000256" key="5">
    <source>
        <dbReference type="ARBA" id="ARBA00022927"/>
    </source>
</evidence>
<evidence type="ECO:0000256" key="6">
    <source>
        <dbReference type="ARBA" id="ARBA00022989"/>
    </source>
</evidence>
<dbReference type="InterPro" id="IPR028055">
    <property type="entry name" value="YidC/Oxa/ALB_C"/>
</dbReference>
<keyword evidence="8" id="KW-0143">Chaperone</keyword>
<keyword evidence="2" id="KW-0813">Transport</keyword>
<evidence type="ECO:0000256" key="7">
    <source>
        <dbReference type="ARBA" id="ARBA00023136"/>
    </source>
</evidence>
<feature type="transmembrane region" description="Helical" evidence="10">
    <location>
        <begin position="95"/>
        <end position="116"/>
    </location>
</feature>
<gene>
    <name evidence="12" type="ORF">A3F94_02890</name>
</gene>
<dbReference type="NCBIfam" id="TIGR03592">
    <property type="entry name" value="yidC_oxa1_cterm"/>
    <property type="match status" value="1"/>
</dbReference>
<accession>A0A1G2HIM2</accession>
<sequence length="239" mass="26901">MLLTIFNEIIFRPILNLLIFIVDYLPGHSLGWAIVAVTVITRLILFPLSHKALSSQKKMSQLQPQLKEIQKEFKDDRQKQSQAVMEFYKKNNINPFAGCLPFLIQLPIIIGLYKVFSIQLTPETLNGLYSFVGAPSGINTNFLGLVPLTEVSMVLAFLAAFSQFMVSRITFSQRKKIGTSGNSGLQGMMGKQMIYVLPLVTFFIAQSFPAGLVLYWFVTTVFSFAQQLFINKSLNKITT</sequence>
<evidence type="ECO:0000313" key="13">
    <source>
        <dbReference type="Proteomes" id="UP000176770"/>
    </source>
</evidence>
<name>A0A1G2HIM2_9BACT</name>
<dbReference type="AlphaFoldDB" id="A0A1G2HIM2"/>
<evidence type="ECO:0000256" key="9">
    <source>
        <dbReference type="RuleBase" id="RU003945"/>
    </source>
</evidence>
<organism evidence="12 13">
    <name type="scientific">Candidatus Spechtbacteria bacterium RIFCSPLOWO2_12_FULL_38_22</name>
    <dbReference type="NCBI Taxonomy" id="1802165"/>
    <lineage>
        <taxon>Bacteria</taxon>
        <taxon>Candidatus Spechtiibacteriota</taxon>
    </lineage>
</organism>
<dbReference type="CDD" id="cd20070">
    <property type="entry name" value="5TM_YidC_Alb3"/>
    <property type="match status" value="1"/>
</dbReference>
<feature type="transmembrane region" description="Helical" evidence="10">
    <location>
        <begin position="192"/>
        <end position="218"/>
    </location>
</feature>
<keyword evidence="7 10" id="KW-0472">Membrane</keyword>